<reference evidence="7" key="1">
    <citation type="submission" date="2022-07" db="EMBL/GenBank/DDBJ databases">
        <title>Genome Sequence of Leucocoprinus birnbaumii.</title>
        <authorList>
            <person name="Buettner E."/>
        </authorList>
    </citation>
    <scope>NUCLEOTIDE SEQUENCE</scope>
    <source>
        <strain evidence="7">VT141</strain>
    </source>
</reference>
<sequence>MDSSIEHAKVVTLPNILNQWPWRRRLSEHFQDAKAESTAWVEAFRPFRGRALQSFRKCDFSLLASLTYSPREKELIRLGCDLMNLFFVFDEYTDVEDRDGVQVIHQKIQDIFMNPGDLPPRKENCVFAVARDFWRHARAQVPEDASCLQHFLDTWTEYTAAVVQEADDRAKKRYRSFDDYMKIRRNTAGGGPTLALIEFGLDLPEEVYYHPVISSLREKAEILIVLVNDIYSYIMEKSRGLATHNGVEILIHERHITLQNAMDWLGDYCNEIAEAFLADMKSVPSWGADVDTRVFLYIDGLGQWVRGIDDWHFESARYFGSEAAIVKQTRVATITPPSRGYVTLSRKTGQGSS</sequence>
<dbReference type="GO" id="GO:0008299">
    <property type="term" value="P:isoprenoid biosynthetic process"/>
    <property type="evidence" value="ECO:0007669"/>
    <property type="project" value="UniProtKB-ARBA"/>
</dbReference>
<name>A0AAD5Z0A8_9AGAR</name>
<evidence type="ECO:0000256" key="6">
    <source>
        <dbReference type="RuleBase" id="RU366034"/>
    </source>
</evidence>
<protein>
    <recommendedName>
        <fullName evidence="6">Terpene synthase</fullName>
        <ecNumber evidence="6">4.2.3.-</ecNumber>
    </recommendedName>
</protein>
<dbReference type="Gene3D" id="1.10.600.10">
    <property type="entry name" value="Farnesyl Diphosphate Synthase"/>
    <property type="match status" value="1"/>
</dbReference>
<dbReference type="InterPro" id="IPR008949">
    <property type="entry name" value="Isoprenoid_synthase_dom_sf"/>
</dbReference>
<proteinExistence type="inferred from homology"/>
<keyword evidence="5 6" id="KW-0456">Lyase</keyword>
<dbReference type="InterPro" id="IPR034686">
    <property type="entry name" value="Terpene_cyclase-like_2"/>
</dbReference>
<evidence type="ECO:0000256" key="1">
    <source>
        <dbReference type="ARBA" id="ARBA00001946"/>
    </source>
</evidence>
<evidence type="ECO:0000256" key="3">
    <source>
        <dbReference type="ARBA" id="ARBA00022723"/>
    </source>
</evidence>
<evidence type="ECO:0000256" key="2">
    <source>
        <dbReference type="ARBA" id="ARBA00006333"/>
    </source>
</evidence>
<comment type="cofactor">
    <cofactor evidence="1 6">
        <name>Mg(2+)</name>
        <dbReference type="ChEBI" id="CHEBI:18420"/>
    </cofactor>
</comment>
<comment type="similarity">
    <text evidence="2 6">Belongs to the terpene synthase family.</text>
</comment>
<comment type="caution">
    <text evidence="7">The sequence shown here is derived from an EMBL/GenBank/DDBJ whole genome shotgun (WGS) entry which is preliminary data.</text>
</comment>
<dbReference type="PANTHER" id="PTHR35201:SF4">
    <property type="entry name" value="BETA-PINACENE SYNTHASE-RELATED"/>
    <property type="match status" value="1"/>
</dbReference>
<keyword evidence="4 6" id="KW-0460">Magnesium</keyword>
<dbReference type="PANTHER" id="PTHR35201">
    <property type="entry name" value="TERPENE SYNTHASE"/>
    <property type="match status" value="1"/>
</dbReference>
<dbReference type="EC" id="4.2.3.-" evidence="6"/>
<evidence type="ECO:0000256" key="4">
    <source>
        <dbReference type="ARBA" id="ARBA00022842"/>
    </source>
</evidence>
<evidence type="ECO:0000313" key="7">
    <source>
        <dbReference type="EMBL" id="KAJ3576387.1"/>
    </source>
</evidence>
<gene>
    <name evidence="7" type="ORF">NP233_g482</name>
</gene>
<evidence type="ECO:0000313" key="8">
    <source>
        <dbReference type="Proteomes" id="UP001213000"/>
    </source>
</evidence>
<dbReference type="GO" id="GO:0010333">
    <property type="term" value="F:terpene synthase activity"/>
    <property type="evidence" value="ECO:0007669"/>
    <property type="project" value="InterPro"/>
</dbReference>
<dbReference type="SUPFAM" id="SSF48576">
    <property type="entry name" value="Terpenoid synthases"/>
    <property type="match status" value="1"/>
</dbReference>
<dbReference type="GO" id="GO:0046872">
    <property type="term" value="F:metal ion binding"/>
    <property type="evidence" value="ECO:0007669"/>
    <property type="project" value="UniProtKB-KW"/>
</dbReference>
<dbReference type="AlphaFoldDB" id="A0AAD5Z0A8"/>
<organism evidence="7 8">
    <name type="scientific">Leucocoprinus birnbaumii</name>
    <dbReference type="NCBI Taxonomy" id="56174"/>
    <lineage>
        <taxon>Eukaryota</taxon>
        <taxon>Fungi</taxon>
        <taxon>Dikarya</taxon>
        <taxon>Basidiomycota</taxon>
        <taxon>Agaricomycotina</taxon>
        <taxon>Agaricomycetes</taxon>
        <taxon>Agaricomycetidae</taxon>
        <taxon>Agaricales</taxon>
        <taxon>Agaricineae</taxon>
        <taxon>Agaricaceae</taxon>
        <taxon>Leucocoprinus</taxon>
    </lineage>
</organism>
<keyword evidence="3 6" id="KW-0479">Metal-binding</keyword>
<dbReference type="SFLD" id="SFLDS00005">
    <property type="entry name" value="Isoprenoid_Synthase_Type_I"/>
    <property type="match status" value="1"/>
</dbReference>
<dbReference type="Pfam" id="PF19086">
    <property type="entry name" value="Terpene_syn_C_2"/>
    <property type="match status" value="1"/>
</dbReference>
<accession>A0AAD5Z0A8</accession>
<dbReference type="EMBL" id="JANIEX010000013">
    <property type="protein sequence ID" value="KAJ3576387.1"/>
    <property type="molecule type" value="Genomic_DNA"/>
</dbReference>
<evidence type="ECO:0000256" key="5">
    <source>
        <dbReference type="ARBA" id="ARBA00023239"/>
    </source>
</evidence>
<dbReference type="SFLD" id="SFLDG01020">
    <property type="entry name" value="Terpene_Cyclase_Like_2"/>
    <property type="match status" value="1"/>
</dbReference>
<dbReference type="Proteomes" id="UP001213000">
    <property type="component" value="Unassembled WGS sequence"/>
</dbReference>
<keyword evidence="8" id="KW-1185">Reference proteome</keyword>